<keyword evidence="3" id="KW-1185">Reference proteome</keyword>
<evidence type="ECO:0000259" key="1">
    <source>
        <dbReference type="Pfam" id="PF09343"/>
    </source>
</evidence>
<organism evidence="2 3">
    <name type="scientific">Ventosimonas gracilis</name>
    <dbReference type="NCBI Taxonomy" id="1680762"/>
    <lineage>
        <taxon>Bacteria</taxon>
        <taxon>Pseudomonadati</taxon>
        <taxon>Pseudomonadota</taxon>
        <taxon>Gammaproteobacteria</taxon>
        <taxon>Pseudomonadales</taxon>
        <taxon>Ventosimonadaceae</taxon>
        <taxon>Ventosimonas</taxon>
    </lineage>
</organism>
<dbReference type="Pfam" id="PF09343">
    <property type="entry name" value="DUF2460"/>
    <property type="match status" value="1"/>
</dbReference>
<dbReference type="Proteomes" id="UP000072660">
    <property type="component" value="Unassembled WGS sequence"/>
</dbReference>
<comment type="caution">
    <text evidence="2">The sequence shown here is derived from an EMBL/GenBank/DDBJ whole genome shotgun (WGS) entry which is preliminary data.</text>
</comment>
<dbReference type="AlphaFoldDB" id="A0A139SXN6"/>
<accession>A0A139SXN6</accession>
<proteinExistence type="predicted"/>
<reference evidence="2 3" key="1">
    <citation type="submission" date="2016-02" db="EMBL/GenBank/DDBJ databases">
        <authorList>
            <person name="Wen L."/>
            <person name="He K."/>
            <person name="Yang H."/>
        </authorList>
    </citation>
    <scope>NUCLEOTIDE SEQUENCE [LARGE SCALE GENOMIC DNA]</scope>
    <source>
        <strain evidence="2 3">CV58</strain>
    </source>
</reference>
<name>A0A139SXN6_9GAMM</name>
<feature type="domain" description="DUF2460" evidence="1">
    <location>
        <begin position="9"/>
        <end position="194"/>
    </location>
</feature>
<sequence length="195" mass="21898">MFIEQRLLDCVAYGSEFGHVFKTRIVTLESGHERRASLWSLPLGRYSIRYNLIKDEHHQAVRHAHLVCRGAAIAFRFKDWVDYRADNEPLGVADGSLQTFQLNKGYPFGGQTLHKPIKKPVSVQIFGNAHPIPATIDYTSGQVQLTAPAGSVLTWSGEFDIPVRFASDRLDLEPVTHQGGQFLLATDVELIEVRQ</sequence>
<dbReference type="EMBL" id="LSZO01000012">
    <property type="protein sequence ID" value="KXU39377.1"/>
    <property type="molecule type" value="Genomic_DNA"/>
</dbReference>
<dbReference type="OrthoDB" id="1685145at2"/>
<evidence type="ECO:0000313" key="3">
    <source>
        <dbReference type="Proteomes" id="UP000072660"/>
    </source>
</evidence>
<dbReference type="InterPro" id="IPR011740">
    <property type="entry name" value="DUF2460"/>
</dbReference>
<protein>
    <recommendedName>
        <fullName evidence="1">DUF2460 domain-containing protein</fullName>
    </recommendedName>
</protein>
<gene>
    <name evidence="2" type="ORF">AXE65_08830</name>
</gene>
<evidence type="ECO:0000313" key="2">
    <source>
        <dbReference type="EMBL" id="KXU39377.1"/>
    </source>
</evidence>